<dbReference type="PANTHER" id="PTHR33047:SF8">
    <property type="entry name" value="REGULATOR OF RDNA TRANSCRIPTION PROTEIN 15"/>
    <property type="match status" value="1"/>
</dbReference>
<proteinExistence type="predicted"/>
<evidence type="ECO:0000313" key="1">
    <source>
        <dbReference type="EMBL" id="ORX81555.1"/>
    </source>
</evidence>
<comment type="caution">
    <text evidence="1">The sequence shown here is derived from an EMBL/GenBank/DDBJ whole genome shotgun (WGS) entry which is preliminary data.</text>
</comment>
<keyword evidence="2" id="KW-1185">Reference proteome</keyword>
<evidence type="ECO:0000313" key="2">
    <source>
        <dbReference type="Proteomes" id="UP000193944"/>
    </source>
</evidence>
<accession>A0A1Y1X752</accession>
<dbReference type="InterPro" id="IPR052997">
    <property type="entry name" value="RRT15-like"/>
</dbReference>
<dbReference type="AlphaFoldDB" id="A0A1Y1X752"/>
<dbReference type="STRING" id="1754192.A0A1Y1X752"/>
<sequence length="76" mass="9133">GFKGSIGHIFMACFHTENQNQRNFYPYVLLEISVLHEFPLEHLRYFLTDVAHQPNSPSNNVFKLDLYNLLLHYMWY</sequence>
<dbReference type="PANTHER" id="PTHR33047">
    <property type="entry name" value="PROTEIN TAR1"/>
    <property type="match status" value="1"/>
</dbReference>
<dbReference type="Proteomes" id="UP000193944">
    <property type="component" value="Unassembled WGS sequence"/>
</dbReference>
<reference evidence="1 2" key="1">
    <citation type="submission" date="2016-08" db="EMBL/GenBank/DDBJ databases">
        <title>A Parts List for Fungal Cellulosomes Revealed by Comparative Genomics.</title>
        <authorList>
            <consortium name="DOE Joint Genome Institute"/>
            <person name="Haitjema C.H."/>
            <person name="Gilmore S.P."/>
            <person name="Henske J.K."/>
            <person name="Solomon K.V."/>
            <person name="De Groot R."/>
            <person name="Kuo A."/>
            <person name="Mondo S.J."/>
            <person name="Salamov A.A."/>
            <person name="Labutti K."/>
            <person name="Zhao Z."/>
            <person name="Chiniquy J."/>
            <person name="Barry K."/>
            <person name="Brewer H.M."/>
            <person name="Purvine S.O."/>
            <person name="Wright A.T."/>
            <person name="Boxma B."/>
            <person name="Van Alen T."/>
            <person name="Hackstein J.H."/>
            <person name="Baker S.E."/>
            <person name="Grigoriev I.V."/>
            <person name="O'Malley M.A."/>
        </authorList>
    </citation>
    <scope>NUCLEOTIDE SEQUENCE [LARGE SCALE GENOMIC DNA]</scope>
    <source>
        <strain evidence="1 2">S4</strain>
    </source>
</reference>
<reference evidence="1 2" key="2">
    <citation type="submission" date="2016-08" db="EMBL/GenBank/DDBJ databases">
        <title>Pervasive Adenine N6-methylation of Active Genes in Fungi.</title>
        <authorList>
            <consortium name="DOE Joint Genome Institute"/>
            <person name="Mondo S.J."/>
            <person name="Dannebaum R.O."/>
            <person name="Kuo R.C."/>
            <person name="Labutti K."/>
            <person name="Haridas S."/>
            <person name="Kuo A."/>
            <person name="Salamov A."/>
            <person name="Ahrendt S.R."/>
            <person name="Lipzen A."/>
            <person name="Sullivan W."/>
            <person name="Andreopoulos W.B."/>
            <person name="Clum A."/>
            <person name="Lindquist E."/>
            <person name="Daum C."/>
            <person name="Ramamoorthy G.K."/>
            <person name="Gryganskyi A."/>
            <person name="Culley D."/>
            <person name="Magnuson J.K."/>
            <person name="James T.Y."/>
            <person name="O'Malley M.A."/>
            <person name="Stajich J.E."/>
            <person name="Spatafora J.W."/>
            <person name="Visel A."/>
            <person name="Grigoriev I.V."/>
        </authorList>
    </citation>
    <scope>NUCLEOTIDE SEQUENCE [LARGE SCALE GENOMIC DNA]</scope>
    <source>
        <strain evidence="1 2">S4</strain>
    </source>
</reference>
<name>A0A1Y1X752_9FUNG</name>
<feature type="non-terminal residue" evidence="1">
    <location>
        <position position="1"/>
    </location>
</feature>
<protein>
    <submittedName>
        <fullName evidence="1">Uncharacterized protein</fullName>
    </submittedName>
</protein>
<organism evidence="1 2">
    <name type="scientific">Anaeromyces robustus</name>
    <dbReference type="NCBI Taxonomy" id="1754192"/>
    <lineage>
        <taxon>Eukaryota</taxon>
        <taxon>Fungi</taxon>
        <taxon>Fungi incertae sedis</taxon>
        <taxon>Chytridiomycota</taxon>
        <taxon>Chytridiomycota incertae sedis</taxon>
        <taxon>Neocallimastigomycetes</taxon>
        <taxon>Neocallimastigales</taxon>
        <taxon>Neocallimastigaceae</taxon>
        <taxon>Anaeromyces</taxon>
    </lineage>
</organism>
<dbReference type="EMBL" id="MCFG01000116">
    <property type="protein sequence ID" value="ORX81555.1"/>
    <property type="molecule type" value="Genomic_DNA"/>
</dbReference>
<gene>
    <name evidence="1" type="ORF">BCR32DRAFT_203689</name>
</gene>